<comment type="caution">
    <text evidence="1">The sequence shown here is derived from an EMBL/GenBank/DDBJ whole genome shotgun (WGS) entry which is preliminary data.</text>
</comment>
<dbReference type="Proteomes" id="UP001597063">
    <property type="component" value="Unassembled WGS sequence"/>
</dbReference>
<evidence type="ECO:0000313" key="1">
    <source>
        <dbReference type="EMBL" id="MFD0687339.1"/>
    </source>
</evidence>
<protein>
    <submittedName>
        <fullName evidence="1">Uncharacterized protein</fullName>
    </submittedName>
</protein>
<accession>A0ABW2XM28</accession>
<dbReference type="EMBL" id="JBHTGP010000012">
    <property type="protein sequence ID" value="MFD0687339.1"/>
    <property type="molecule type" value="Genomic_DNA"/>
</dbReference>
<evidence type="ECO:0000313" key="2">
    <source>
        <dbReference type="Proteomes" id="UP001597063"/>
    </source>
</evidence>
<keyword evidence="2" id="KW-1185">Reference proteome</keyword>
<dbReference type="RefSeq" id="WP_131758222.1">
    <property type="nucleotide sequence ID" value="NZ_CAACUY010000046.1"/>
</dbReference>
<proteinExistence type="predicted"/>
<gene>
    <name evidence="1" type="ORF">ACFQZM_22770</name>
</gene>
<reference evidence="2" key="1">
    <citation type="journal article" date="2019" name="Int. J. Syst. Evol. Microbiol.">
        <title>The Global Catalogue of Microorganisms (GCM) 10K type strain sequencing project: providing services to taxonomists for standard genome sequencing and annotation.</title>
        <authorList>
            <consortium name="The Broad Institute Genomics Platform"/>
            <consortium name="The Broad Institute Genome Sequencing Center for Infectious Disease"/>
            <person name="Wu L."/>
            <person name="Ma J."/>
        </authorList>
    </citation>
    <scope>NUCLEOTIDE SEQUENCE [LARGE SCALE GENOMIC DNA]</scope>
    <source>
        <strain evidence="2">JCM 9371</strain>
    </source>
</reference>
<name>A0ABW2XM28_9ACTN</name>
<sequence>MTRHNNRPVIAASTLGFERLSLHAGEPVSMVCPTCERWTLWRRGMLKAHSADHVTGARCTGSNQRIYLDVDPAQWLRWLPEFKAAVELARRRTDRVHLPHGHRTMAPPPLLRPAA</sequence>
<organism evidence="1 2">
    <name type="scientific">Actinomadura fibrosa</name>
    <dbReference type="NCBI Taxonomy" id="111802"/>
    <lineage>
        <taxon>Bacteria</taxon>
        <taxon>Bacillati</taxon>
        <taxon>Actinomycetota</taxon>
        <taxon>Actinomycetes</taxon>
        <taxon>Streptosporangiales</taxon>
        <taxon>Thermomonosporaceae</taxon>
        <taxon>Actinomadura</taxon>
    </lineage>
</organism>